<dbReference type="Proteomes" id="UP000283644">
    <property type="component" value="Unassembled WGS sequence"/>
</dbReference>
<evidence type="ECO:0000256" key="1">
    <source>
        <dbReference type="SAM" id="MobiDB-lite"/>
    </source>
</evidence>
<keyword evidence="3" id="KW-1185">Reference proteome</keyword>
<protein>
    <recommendedName>
        <fullName evidence="4">HNH endonuclease</fullName>
    </recommendedName>
</protein>
<dbReference type="CDD" id="cd00085">
    <property type="entry name" value="HNHc"/>
    <property type="match status" value="1"/>
</dbReference>
<dbReference type="InterPro" id="IPR003615">
    <property type="entry name" value="HNH_nuc"/>
</dbReference>
<gene>
    <name evidence="2" type="ORF">D0Z08_12565</name>
</gene>
<feature type="compositionally biased region" description="Polar residues" evidence="1">
    <location>
        <begin position="223"/>
        <end position="232"/>
    </location>
</feature>
<dbReference type="RefSeq" id="WP_118925595.1">
    <property type="nucleotide sequence ID" value="NZ_QXGH01000016.1"/>
</dbReference>
<evidence type="ECO:0008006" key="4">
    <source>
        <dbReference type="Google" id="ProtNLM"/>
    </source>
</evidence>
<organism evidence="2 3">
    <name type="scientific">Nocardioides immobilis</name>
    <dbReference type="NCBI Taxonomy" id="2049295"/>
    <lineage>
        <taxon>Bacteria</taxon>
        <taxon>Bacillati</taxon>
        <taxon>Actinomycetota</taxon>
        <taxon>Actinomycetes</taxon>
        <taxon>Propionibacteriales</taxon>
        <taxon>Nocardioidaceae</taxon>
        <taxon>Nocardioides</taxon>
    </lineage>
</organism>
<sequence>MGTPGTSVLVRPVIDLNGHQPVDSYEIPDRIRRQVELADHHCTYPCCTRPAERCDLDHNVPHTQGGPTCRCNLNPKCRGHHRYKTSGLATCRILSPGTYLWTLPSGLYLVDPTGTYDLTPDPAPPSRPSRRPTRPIHPTSSHRAPHPRHLVPPAGISARSRGGFEAPRCVRRTSTTARPAADRDHPPYLPRPQPERAPQTSPRPPWRATKCRNPQRRRPRLLESSTIRQPTTAVRLPLTGSVESGDGRSG</sequence>
<dbReference type="EMBL" id="QXGH01000016">
    <property type="protein sequence ID" value="RHW26598.1"/>
    <property type="molecule type" value="Genomic_DNA"/>
</dbReference>
<feature type="region of interest" description="Disordered" evidence="1">
    <location>
        <begin position="117"/>
        <end position="250"/>
    </location>
</feature>
<reference evidence="2 3" key="1">
    <citation type="submission" date="2018-09" db="EMBL/GenBank/DDBJ databases">
        <title>Genome sequencing of Nocardioides immobilis CCTCC AB 2017083 for comparison to Nocardioides silvaticus.</title>
        <authorList>
            <person name="Li C."/>
            <person name="Wang G."/>
        </authorList>
    </citation>
    <scope>NUCLEOTIDE SEQUENCE [LARGE SCALE GENOMIC DNA]</scope>
    <source>
        <strain evidence="2 3">CCTCC AB 2017083</strain>
    </source>
</reference>
<evidence type="ECO:0000313" key="2">
    <source>
        <dbReference type="EMBL" id="RHW26598.1"/>
    </source>
</evidence>
<accession>A0A417Y1Q7</accession>
<comment type="caution">
    <text evidence="2">The sequence shown here is derived from an EMBL/GenBank/DDBJ whole genome shotgun (WGS) entry which is preliminary data.</text>
</comment>
<proteinExistence type="predicted"/>
<name>A0A417Y1Q7_9ACTN</name>
<dbReference type="OrthoDB" id="5242272at2"/>
<dbReference type="Gene3D" id="1.10.30.50">
    <property type="match status" value="1"/>
</dbReference>
<feature type="compositionally biased region" description="Basic residues" evidence="1">
    <location>
        <begin position="209"/>
        <end position="219"/>
    </location>
</feature>
<dbReference type="AlphaFoldDB" id="A0A417Y1Q7"/>
<evidence type="ECO:0000313" key="3">
    <source>
        <dbReference type="Proteomes" id="UP000283644"/>
    </source>
</evidence>